<dbReference type="InterPro" id="IPR017441">
    <property type="entry name" value="Protein_kinase_ATP_BS"/>
</dbReference>
<dbReference type="GO" id="GO:0004674">
    <property type="term" value="F:protein serine/threonine kinase activity"/>
    <property type="evidence" value="ECO:0007669"/>
    <property type="project" value="UniProtKB-KW"/>
</dbReference>
<keyword evidence="12" id="KW-1015">Disulfide bond</keyword>
<dbReference type="PROSITE" id="PS00108">
    <property type="entry name" value="PROTEIN_KINASE_ST"/>
    <property type="match status" value="1"/>
</dbReference>
<evidence type="ECO:0000256" key="4">
    <source>
        <dbReference type="ARBA" id="ARBA00022679"/>
    </source>
</evidence>
<evidence type="ECO:0000256" key="15">
    <source>
        <dbReference type="PROSITE-ProRule" id="PRU10141"/>
    </source>
</evidence>
<dbReference type="PIRSF" id="PIRSF000641">
    <property type="entry name" value="SRK"/>
    <property type="match status" value="1"/>
</dbReference>
<feature type="domain" description="Bulb-type lectin" evidence="19">
    <location>
        <begin position="33"/>
        <end position="155"/>
    </location>
</feature>
<dbReference type="GO" id="GO:0005524">
    <property type="term" value="F:ATP binding"/>
    <property type="evidence" value="ECO:0007669"/>
    <property type="project" value="UniProtKB-UniRule"/>
</dbReference>
<evidence type="ECO:0000256" key="16">
    <source>
        <dbReference type="SAM" id="Phobius"/>
    </source>
</evidence>
<keyword evidence="22" id="KW-1185">Reference proteome</keyword>
<dbReference type="Gene3D" id="3.30.200.20">
    <property type="entry name" value="Phosphorylase Kinase, domain 1"/>
    <property type="match status" value="1"/>
</dbReference>
<dbReference type="GO" id="GO:0016020">
    <property type="term" value="C:membrane"/>
    <property type="evidence" value="ECO:0007669"/>
    <property type="project" value="UniProtKB-SubCell"/>
</dbReference>
<keyword evidence="5 16" id="KW-0812">Transmembrane</keyword>
<dbReference type="SUPFAM" id="SSF51110">
    <property type="entry name" value="alpha-D-mannose-specific plant lectins"/>
    <property type="match status" value="1"/>
</dbReference>
<feature type="binding site" evidence="15">
    <location>
        <position position="528"/>
    </location>
    <ligand>
        <name>ATP</name>
        <dbReference type="ChEBI" id="CHEBI:30616"/>
    </ligand>
</feature>
<dbReference type="PROSITE" id="PS50948">
    <property type="entry name" value="PAN"/>
    <property type="match status" value="1"/>
</dbReference>
<dbReference type="InterPro" id="IPR024171">
    <property type="entry name" value="SRK-like_kinase"/>
</dbReference>
<keyword evidence="4 14" id="KW-0808">Transferase</keyword>
<dbReference type="Gene3D" id="1.10.510.10">
    <property type="entry name" value="Transferase(Phosphotransferase) domain 1"/>
    <property type="match status" value="1"/>
</dbReference>
<feature type="transmembrane region" description="Helical" evidence="16">
    <location>
        <begin position="444"/>
        <end position="467"/>
    </location>
</feature>
<dbReference type="Pfam" id="PF00954">
    <property type="entry name" value="S_locus_glycop"/>
    <property type="match status" value="1"/>
</dbReference>
<feature type="domain" description="Apple" evidence="20">
    <location>
        <begin position="348"/>
        <end position="431"/>
    </location>
</feature>
<dbReference type="SMART" id="SM00220">
    <property type="entry name" value="S_TKc"/>
    <property type="match status" value="1"/>
</dbReference>
<dbReference type="OrthoDB" id="643280at2759"/>
<evidence type="ECO:0000256" key="14">
    <source>
        <dbReference type="PIRNR" id="PIRNR000641"/>
    </source>
</evidence>
<evidence type="ECO:0000256" key="11">
    <source>
        <dbReference type="ARBA" id="ARBA00023136"/>
    </source>
</evidence>
<dbReference type="FunFam" id="3.30.200.20:FF:000178">
    <property type="entry name" value="serine/threonine-protein kinase PBS1-like"/>
    <property type="match status" value="1"/>
</dbReference>
<dbReference type="InterPro" id="IPR000858">
    <property type="entry name" value="S_locus_glycoprot_dom"/>
</dbReference>
<evidence type="ECO:0000256" key="10">
    <source>
        <dbReference type="ARBA" id="ARBA00022989"/>
    </source>
</evidence>
<dbReference type="InterPro" id="IPR001480">
    <property type="entry name" value="Bulb-type_lectin_dom"/>
</dbReference>
<dbReference type="PROSITE" id="PS50927">
    <property type="entry name" value="BULB_LECTIN"/>
    <property type="match status" value="1"/>
</dbReference>
<keyword evidence="13" id="KW-0325">Glycoprotein</keyword>
<dbReference type="EC" id="2.7.11.1" evidence="14"/>
<dbReference type="EMBL" id="CM007383">
    <property type="protein sequence ID" value="ONK74662.1"/>
    <property type="molecule type" value="Genomic_DNA"/>
</dbReference>
<evidence type="ECO:0000256" key="3">
    <source>
        <dbReference type="ARBA" id="ARBA00022536"/>
    </source>
</evidence>
<proteinExistence type="inferred from homology"/>
<dbReference type="Gramene" id="ONK74662">
    <property type="protein sequence ID" value="ONK74662"/>
    <property type="gene ID" value="A4U43_C03F8840"/>
</dbReference>
<keyword evidence="7 14" id="KW-0547">Nucleotide-binding</keyword>
<keyword evidence="2 14" id="KW-0723">Serine/threonine-protein kinase</keyword>
<dbReference type="PANTHER" id="PTHR47974:SF19">
    <property type="entry name" value="RECEPTOR-LIKE SERINE_THREONINE-PROTEIN KINASE"/>
    <property type="match status" value="1"/>
</dbReference>
<evidence type="ECO:0000256" key="17">
    <source>
        <dbReference type="SAM" id="SignalP"/>
    </source>
</evidence>
<evidence type="ECO:0000256" key="12">
    <source>
        <dbReference type="ARBA" id="ARBA00023157"/>
    </source>
</evidence>
<comment type="catalytic activity">
    <reaction evidence="14">
        <text>L-threonyl-[protein] + ATP = O-phospho-L-threonyl-[protein] + ADP + H(+)</text>
        <dbReference type="Rhea" id="RHEA:46608"/>
        <dbReference type="Rhea" id="RHEA-COMP:11060"/>
        <dbReference type="Rhea" id="RHEA-COMP:11605"/>
        <dbReference type="ChEBI" id="CHEBI:15378"/>
        <dbReference type="ChEBI" id="CHEBI:30013"/>
        <dbReference type="ChEBI" id="CHEBI:30616"/>
        <dbReference type="ChEBI" id="CHEBI:61977"/>
        <dbReference type="ChEBI" id="CHEBI:456216"/>
        <dbReference type="EC" id="2.7.11.1"/>
    </reaction>
</comment>
<sequence>MVPPNPPLLLYHMSLSLLLLLFLLVSKQASSASNAISLNQSLSGKQKLVSEGSNFVLGFFQPGNSSYYYIGIWYNKISQLTPVWVANRDAPITEPTTAELKICSDGNLVLLDQSNSRVWSTDANITSNNTVAVLLDAGNFVLKDASNPNKTLWQSFDHQTDTWLPGGKLGVNKFTGQIQHLTSWKSLDDPSPGIYSLGIDPNGSSQYFTVWNNSVNYWSSGIWNGEIFTAVPEMMSHYLYSFQYVSSDTERYFTYTVQSSDIITRFVMGISGQIQQLTWVENSQEWILLWSQPKQQCQAFALCGPYGSCNENAYPFCTCIKGFREQSPADWALGDRTRGCVRKTKLQCGKNNSSRQKKDRFFTMSNMRFPDNMQTFQVGCASKCELACLNNCSCNAYSFSGRACSLWYGDLLNLQEMYTGPSGGTLFLRLSASEFRSPRKEKRVVIIEIACSIIGTSALLAIIYLLIWTRKRKGMMGIPESAEGGLIAFRYNDLRRMSNNFSEKLGEGGFGSVFKGVMQDSKVIAIKKLERYSQGEKQFRSEVSTIGIVQHSNLVRLHGFCSEGNNRLLVYEYMPNGSLNTQLFHNNPNNVLNWKRRYQIALGIARGLTYLHDHCRDCIIHCDVKPENVLLDASFAPKLADFGLAKLLGRDASRVLTTMRGTIGYLAPEWISGSAITAKADVYSYGMMLFEIISGRRNFEQTDDQKPRFFPTLAARKLVDGDVTGILDQRLEGDAKLEEVIRACKVAVWCIQDDENCRPTMGQVVQILEEVLEVNMPPIPQALQMFDENLGTVVFSELSLNRSSEVKETSSTSATGSLL</sequence>
<feature type="chain" id="PRO_5024285596" description="Receptor-like serine/threonine-protein kinase" evidence="17">
    <location>
        <begin position="32"/>
        <end position="819"/>
    </location>
</feature>
<dbReference type="PROSITE" id="PS50011">
    <property type="entry name" value="PROTEIN_KINASE_DOM"/>
    <property type="match status" value="1"/>
</dbReference>
<evidence type="ECO:0000256" key="7">
    <source>
        <dbReference type="ARBA" id="ARBA00022741"/>
    </source>
</evidence>
<dbReference type="OMA" id="CNAYTYN"/>
<evidence type="ECO:0000256" key="8">
    <source>
        <dbReference type="ARBA" id="ARBA00022777"/>
    </source>
</evidence>
<evidence type="ECO:0000256" key="6">
    <source>
        <dbReference type="ARBA" id="ARBA00022729"/>
    </source>
</evidence>
<dbReference type="CDD" id="cd14066">
    <property type="entry name" value="STKc_IRAK"/>
    <property type="match status" value="1"/>
</dbReference>
<gene>
    <name evidence="21" type="ORF">A4U43_C03F8840</name>
</gene>
<reference evidence="22" key="1">
    <citation type="journal article" date="2017" name="Nat. Commun.">
        <title>The asparagus genome sheds light on the origin and evolution of a young Y chromosome.</title>
        <authorList>
            <person name="Harkess A."/>
            <person name="Zhou J."/>
            <person name="Xu C."/>
            <person name="Bowers J.E."/>
            <person name="Van der Hulst R."/>
            <person name="Ayyampalayam S."/>
            <person name="Mercati F."/>
            <person name="Riccardi P."/>
            <person name="McKain M.R."/>
            <person name="Kakrana A."/>
            <person name="Tang H."/>
            <person name="Ray J."/>
            <person name="Groenendijk J."/>
            <person name="Arikit S."/>
            <person name="Mathioni S.M."/>
            <person name="Nakano M."/>
            <person name="Shan H."/>
            <person name="Telgmann-Rauber A."/>
            <person name="Kanno A."/>
            <person name="Yue Z."/>
            <person name="Chen H."/>
            <person name="Li W."/>
            <person name="Chen Y."/>
            <person name="Xu X."/>
            <person name="Zhang Y."/>
            <person name="Luo S."/>
            <person name="Chen H."/>
            <person name="Gao J."/>
            <person name="Mao Z."/>
            <person name="Pires J.C."/>
            <person name="Luo M."/>
            <person name="Kudrna D."/>
            <person name="Wing R.A."/>
            <person name="Meyers B.C."/>
            <person name="Yi K."/>
            <person name="Kong H."/>
            <person name="Lavrijsen P."/>
            <person name="Sunseri F."/>
            <person name="Falavigna A."/>
            <person name="Ye Y."/>
            <person name="Leebens-Mack J.H."/>
            <person name="Chen G."/>
        </authorList>
    </citation>
    <scope>NUCLEOTIDE SEQUENCE [LARGE SCALE GENOMIC DNA]</scope>
    <source>
        <strain evidence="22">cv. DH0086</strain>
    </source>
</reference>
<dbReference type="Proteomes" id="UP000243459">
    <property type="component" value="Chromosome 3"/>
</dbReference>
<dbReference type="SUPFAM" id="SSF56112">
    <property type="entry name" value="Protein kinase-like (PK-like)"/>
    <property type="match status" value="1"/>
</dbReference>
<keyword evidence="10 16" id="KW-1133">Transmembrane helix</keyword>
<dbReference type="AlphaFoldDB" id="A0A5P1F913"/>
<evidence type="ECO:0000313" key="22">
    <source>
        <dbReference type="Proteomes" id="UP000243459"/>
    </source>
</evidence>
<dbReference type="GO" id="GO:0051707">
    <property type="term" value="P:response to other organism"/>
    <property type="evidence" value="ECO:0007669"/>
    <property type="project" value="UniProtKB-ARBA"/>
</dbReference>
<evidence type="ECO:0000256" key="5">
    <source>
        <dbReference type="ARBA" id="ARBA00022692"/>
    </source>
</evidence>
<evidence type="ECO:0000313" key="21">
    <source>
        <dbReference type="EMBL" id="ONK74662.1"/>
    </source>
</evidence>
<dbReference type="Gene3D" id="2.90.10.10">
    <property type="entry name" value="Bulb-type lectin domain"/>
    <property type="match status" value="1"/>
</dbReference>
<protein>
    <recommendedName>
        <fullName evidence="14">Receptor-like serine/threonine-protein kinase</fullName>
        <ecNumber evidence="14">2.7.11.1</ecNumber>
    </recommendedName>
</protein>
<dbReference type="GO" id="GO:0106310">
    <property type="term" value="F:protein serine kinase activity"/>
    <property type="evidence" value="ECO:0007669"/>
    <property type="project" value="RHEA"/>
</dbReference>
<keyword evidence="8 14" id="KW-0418">Kinase</keyword>
<name>A0A5P1F913_ASPOF</name>
<dbReference type="GO" id="GO:0048544">
    <property type="term" value="P:recognition of pollen"/>
    <property type="evidence" value="ECO:0007669"/>
    <property type="project" value="InterPro"/>
</dbReference>
<evidence type="ECO:0000259" key="18">
    <source>
        <dbReference type="PROSITE" id="PS50011"/>
    </source>
</evidence>
<evidence type="ECO:0000256" key="9">
    <source>
        <dbReference type="ARBA" id="ARBA00022840"/>
    </source>
</evidence>
<evidence type="ECO:0000256" key="13">
    <source>
        <dbReference type="ARBA" id="ARBA00023180"/>
    </source>
</evidence>
<dbReference type="InterPro" id="IPR008271">
    <property type="entry name" value="Ser/Thr_kinase_AS"/>
</dbReference>
<dbReference type="SMART" id="SM00473">
    <property type="entry name" value="PAN_AP"/>
    <property type="match status" value="1"/>
</dbReference>
<dbReference type="FunFam" id="2.90.10.10:FF:000002">
    <property type="entry name" value="Serine/threonine-protein kinase"/>
    <property type="match status" value="1"/>
</dbReference>
<comment type="similarity">
    <text evidence="14">Belongs to the protein kinase superfamily. Ser/Thr protein kinase family.</text>
</comment>
<evidence type="ECO:0000256" key="2">
    <source>
        <dbReference type="ARBA" id="ARBA00022527"/>
    </source>
</evidence>
<keyword evidence="6 17" id="KW-0732">Signal</keyword>
<evidence type="ECO:0000259" key="20">
    <source>
        <dbReference type="PROSITE" id="PS50948"/>
    </source>
</evidence>
<feature type="domain" description="Protein kinase" evidence="18">
    <location>
        <begin position="499"/>
        <end position="772"/>
    </location>
</feature>
<comment type="subcellular location">
    <subcellularLocation>
        <location evidence="1">Membrane</location>
        <topology evidence="1">Single-pass membrane protein</topology>
    </subcellularLocation>
</comment>
<comment type="catalytic activity">
    <reaction evidence="14">
        <text>L-seryl-[protein] + ATP = O-phospho-L-seryl-[protein] + ADP + H(+)</text>
        <dbReference type="Rhea" id="RHEA:17989"/>
        <dbReference type="Rhea" id="RHEA-COMP:9863"/>
        <dbReference type="Rhea" id="RHEA-COMP:11604"/>
        <dbReference type="ChEBI" id="CHEBI:15378"/>
        <dbReference type="ChEBI" id="CHEBI:29999"/>
        <dbReference type="ChEBI" id="CHEBI:30616"/>
        <dbReference type="ChEBI" id="CHEBI:83421"/>
        <dbReference type="ChEBI" id="CHEBI:456216"/>
        <dbReference type="EC" id="2.7.11.1"/>
    </reaction>
</comment>
<keyword evidence="11 16" id="KW-0472">Membrane</keyword>
<dbReference type="InterPro" id="IPR036426">
    <property type="entry name" value="Bulb-type_lectin_dom_sf"/>
</dbReference>
<keyword evidence="9 14" id="KW-0067">ATP-binding</keyword>
<dbReference type="CDD" id="cd01098">
    <property type="entry name" value="PAN_AP_plant"/>
    <property type="match status" value="1"/>
</dbReference>
<feature type="signal peptide" evidence="17">
    <location>
        <begin position="1"/>
        <end position="31"/>
    </location>
</feature>
<dbReference type="CDD" id="cd00028">
    <property type="entry name" value="B_lectin"/>
    <property type="match status" value="1"/>
</dbReference>
<organism evidence="21 22">
    <name type="scientific">Asparagus officinalis</name>
    <name type="common">Garden asparagus</name>
    <dbReference type="NCBI Taxonomy" id="4686"/>
    <lineage>
        <taxon>Eukaryota</taxon>
        <taxon>Viridiplantae</taxon>
        <taxon>Streptophyta</taxon>
        <taxon>Embryophyta</taxon>
        <taxon>Tracheophyta</taxon>
        <taxon>Spermatophyta</taxon>
        <taxon>Magnoliopsida</taxon>
        <taxon>Liliopsida</taxon>
        <taxon>Asparagales</taxon>
        <taxon>Asparagaceae</taxon>
        <taxon>Asparagoideae</taxon>
        <taxon>Asparagus</taxon>
    </lineage>
</organism>
<evidence type="ECO:0000259" key="19">
    <source>
        <dbReference type="PROSITE" id="PS50927"/>
    </source>
</evidence>
<dbReference type="InterPro" id="IPR000719">
    <property type="entry name" value="Prot_kinase_dom"/>
</dbReference>
<dbReference type="PROSITE" id="PS00107">
    <property type="entry name" value="PROTEIN_KINASE_ATP"/>
    <property type="match status" value="1"/>
</dbReference>
<dbReference type="InterPro" id="IPR011009">
    <property type="entry name" value="Kinase-like_dom_sf"/>
</dbReference>
<dbReference type="Pfam" id="PF01453">
    <property type="entry name" value="B_lectin"/>
    <property type="match status" value="1"/>
</dbReference>
<accession>A0A5P1F913</accession>
<dbReference type="Pfam" id="PF00069">
    <property type="entry name" value="Pkinase"/>
    <property type="match status" value="1"/>
</dbReference>
<dbReference type="SMART" id="SM00108">
    <property type="entry name" value="B_lectin"/>
    <property type="match status" value="1"/>
</dbReference>
<keyword evidence="3" id="KW-0245">EGF-like domain</keyword>
<evidence type="ECO:0000256" key="1">
    <source>
        <dbReference type="ARBA" id="ARBA00004167"/>
    </source>
</evidence>
<dbReference type="InterPro" id="IPR003609">
    <property type="entry name" value="Pan_app"/>
</dbReference>
<dbReference type="PANTHER" id="PTHR47974">
    <property type="entry name" value="OS07G0415500 PROTEIN"/>
    <property type="match status" value="1"/>
</dbReference>
<dbReference type="FunFam" id="1.10.510.10:FF:000227">
    <property type="entry name" value="Serine/threonine-protein kinase"/>
    <property type="match status" value="1"/>
</dbReference>
<dbReference type="Pfam" id="PF08276">
    <property type="entry name" value="PAN_2"/>
    <property type="match status" value="1"/>
</dbReference>